<dbReference type="PANTHER" id="PTHR42695:SF6">
    <property type="entry name" value="GLUTAMINE AMIDOTRANSFERASE DOMAIN-CONTAINING PROTEIN"/>
    <property type="match status" value="1"/>
</dbReference>
<dbReference type="Gene3D" id="3.40.50.880">
    <property type="match status" value="1"/>
</dbReference>
<keyword evidence="2" id="KW-1185">Reference proteome</keyword>
<evidence type="ECO:0000313" key="1">
    <source>
        <dbReference type="EMBL" id="PSR77923.1"/>
    </source>
</evidence>
<dbReference type="PANTHER" id="PTHR42695">
    <property type="entry name" value="GLUTAMINE AMIDOTRANSFERASE YLR126C-RELATED"/>
    <property type="match status" value="1"/>
</dbReference>
<sequence length="290" mass="32292">MCPSRCLRLAMLNADTSIPNTYATMGTFGDILHHVLSAAASRISKDIRIEHEVFDVVRGEWPPSIANFDAIIITASSAASYDHDSWIRALQEYVLGIYTQHPDVKIFGSCFGHHLVCQALLKDCGVLVEPHPNGWEVGVSRVHLTEAFRSRFASLNPTSQKIPESIRLQFVHADQVVFTQCQTSSDFSQSSLPEPWTLVGSTEHCAVQGVYFPGRVLTLQGHFEFDKFENQQTMRIFGAQDFPDDGDVMAEMVVQFLLSMRGCAVEDEGIWRRAGLGSEPLTPRSSMEIV</sequence>
<dbReference type="SUPFAM" id="SSF52317">
    <property type="entry name" value="Class I glutamine amidotransferase-like"/>
    <property type="match status" value="1"/>
</dbReference>
<dbReference type="InterPro" id="IPR044992">
    <property type="entry name" value="ChyE-like"/>
</dbReference>
<dbReference type="GO" id="GO:0016740">
    <property type="term" value="F:transferase activity"/>
    <property type="evidence" value="ECO:0007669"/>
    <property type="project" value="UniProtKB-KW"/>
</dbReference>
<dbReference type="InterPro" id="IPR029062">
    <property type="entry name" value="Class_I_gatase-like"/>
</dbReference>
<dbReference type="Proteomes" id="UP000241462">
    <property type="component" value="Unassembled WGS sequence"/>
</dbReference>
<dbReference type="AlphaFoldDB" id="A0A2T2ZVR2"/>
<dbReference type="OrthoDB" id="1669814at2759"/>
<dbReference type="GO" id="GO:0005829">
    <property type="term" value="C:cytosol"/>
    <property type="evidence" value="ECO:0007669"/>
    <property type="project" value="TreeGrafter"/>
</dbReference>
<protein>
    <submittedName>
        <fullName evidence="1">Class I glutamine amidotransferase-like protein</fullName>
    </submittedName>
</protein>
<dbReference type="GO" id="GO:0005634">
    <property type="term" value="C:nucleus"/>
    <property type="evidence" value="ECO:0007669"/>
    <property type="project" value="TreeGrafter"/>
</dbReference>
<keyword evidence="1" id="KW-0315">Glutamine amidotransferase</keyword>
<proteinExistence type="predicted"/>
<keyword evidence="1" id="KW-0808">Transferase</keyword>
<gene>
    <name evidence="1" type="ORF">BD289DRAFT_463462</name>
</gene>
<dbReference type="InParanoid" id="A0A2T2ZVR2"/>
<evidence type="ECO:0000313" key="2">
    <source>
        <dbReference type="Proteomes" id="UP000241462"/>
    </source>
</evidence>
<name>A0A2T2ZVR2_9PEZI</name>
<accession>A0A2T2ZVR2</accession>
<dbReference type="EMBL" id="KZ678630">
    <property type="protein sequence ID" value="PSR77923.1"/>
    <property type="molecule type" value="Genomic_DNA"/>
</dbReference>
<organism evidence="1 2">
    <name type="scientific">Coniella lustricola</name>
    <dbReference type="NCBI Taxonomy" id="2025994"/>
    <lineage>
        <taxon>Eukaryota</taxon>
        <taxon>Fungi</taxon>
        <taxon>Dikarya</taxon>
        <taxon>Ascomycota</taxon>
        <taxon>Pezizomycotina</taxon>
        <taxon>Sordariomycetes</taxon>
        <taxon>Sordariomycetidae</taxon>
        <taxon>Diaporthales</taxon>
        <taxon>Schizoparmaceae</taxon>
        <taxon>Coniella</taxon>
    </lineage>
</organism>
<reference evidence="1 2" key="1">
    <citation type="journal article" date="2018" name="Mycol. Prog.">
        <title>Coniella lustricola, a new species from submerged detritus.</title>
        <authorList>
            <person name="Raudabaugh D.B."/>
            <person name="Iturriaga T."/>
            <person name="Carver A."/>
            <person name="Mondo S."/>
            <person name="Pangilinan J."/>
            <person name="Lipzen A."/>
            <person name="He G."/>
            <person name="Amirebrahimi M."/>
            <person name="Grigoriev I.V."/>
            <person name="Miller A.N."/>
        </authorList>
    </citation>
    <scope>NUCLEOTIDE SEQUENCE [LARGE SCALE GENOMIC DNA]</scope>
    <source>
        <strain evidence="1 2">B22-T-1</strain>
    </source>
</reference>
<dbReference type="STRING" id="2025994.A0A2T2ZVR2"/>
<dbReference type="CDD" id="cd01741">
    <property type="entry name" value="GATase1_1"/>
    <property type="match status" value="1"/>
</dbReference>